<protein>
    <recommendedName>
        <fullName evidence="1">3-keto-alpha-glucoside-1,2-lyase/3-keto-2-hydroxy-glucal hydratase domain-containing protein</fullName>
    </recommendedName>
</protein>
<comment type="caution">
    <text evidence="2">The sequence shown here is derived from an EMBL/GenBank/DDBJ whole genome shotgun (WGS) entry which is preliminary data.</text>
</comment>
<organism evidence="2 3">
    <name type="scientific">Olivibacter ginsenosidimutans</name>
    <dbReference type="NCBI Taxonomy" id="1176537"/>
    <lineage>
        <taxon>Bacteria</taxon>
        <taxon>Pseudomonadati</taxon>
        <taxon>Bacteroidota</taxon>
        <taxon>Sphingobacteriia</taxon>
        <taxon>Sphingobacteriales</taxon>
        <taxon>Sphingobacteriaceae</taxon>
        <taxon>Olivibacter</taxon>
    </lineage>
</organism>
<evidence type="ECO:0000313" key="3">
    <source>
        <dbReference type="Proteomes" id="UP001501411"/>
    </source>
</evidence>
<feature type="domain" description="3-keto-alpha-glucoside-1,2-lyase/3-keto-2-hydroxy-glucal hydratase" evidence="1">
    <location>
        <begin position="34"/>
        <end position="262"/>
    </location>
</feature>
<name>A0ABP9BJ60_9SPHI</name>
<dbReference type="RefSeq" id="WP_345232231.1">
    <property type="nucleotide sequence ID" value="NZ_BAABIQ010000037.1"/>
</dbReference>
<dbReference type="EMBL" id="BAABIQ010000037">
    <property type="protein sequence ID" value="GAA4796390.1"/>
    <property type="molecule type" value="Genomic_DNA"/>
</dbReference>
<evidence type="ECO:0000259" key="1">
    <source>
        <dbReference type="Pfam" id="PF06439"/>
    </source>
</evidence>
<gene>
    <name evidence="2" type="ORF">GCM10023231_26050</name>
</gene>
<dbReference type="Proteomes" id="UP001501411">
    <property type="component" value="Unassembled WGS sequence"/>
</dbReference>
<keyword evidence="3" id="KW-1185">Reference proteome</keyword>
<dbReference type="Pfam" id="PF06439">
    <property type="entry name" value="3keto-disac_hyd"/>
    <property type="match status" value="1"/>
</dbReference>
<proteinExistence type="predicted"/>
<accession>A0ABP9BJ60</accession>
<dbReference type="InterPro" id="IPR010496">
    <property type="entry name" value="AL/BT2_dom"/>
</dbReference>
<sequence length="290" mass="32939">MHKFIQLGILTLLGGALTACQFGQSTLKEDALPQWVDLFNGKDLNDWTVKIAKHEVGDNFAHTFRVEDSVIKVSYEGYNQFDQQYGHIFYNKPYSYYLLRVEYRFVGEQAKGGEGWAWRNSGIMLHSQDPHTMLKDQDFPISLEDQLLGGNGKEERPTGNLCTPGTEVVYKNEQFTPHCLNSSSKTYAGDQWVTADALVLGDSIIKHIINRDTVMVYTHPTINGGNVSNYDPNIKQDGQVLKSGYFCLQSESHPVEFRKVAIIDLAPYAKNPEKLQSVLEKIRERELKKE</sequence>
<evidence type="ECO:0000313" key="2">
    <source>
        <dbReference type="EMBL" id="GAA4796390.1"/>
    </source>
</evidence>
<reference evidence="3" key="1">
    <citation type="journal article" date="2019" name="Int. J. Syst. Evol. Microbiol.">
        <title>The Global Catalogue of Microorganisms (GCM) 10K type strain sequencing project: providing services to taxonomists for standard genome sequencing and annotation.</title>
        <authorList>
            <consortium name="The Broad Institute Genomics Platform"/>
            <consortium name="The Broad Institute Genome Sequencing Center for Infectious Disease"/>
            <person name="Wu L."/>
            <person name="Ma J."/>
        </authorList>
    </citation>
    <scope>NUCLEOTIDE SEQUENCE [LARGE SCALE GENOMIC DNA]</scope>
    <source>
        <strain evidence="3">JCM 18200</strain>
    </source>
</reference>
<dbReference type="Gene3D" id="2.60.120.560">
    <property type="entry name" value="Exo-inulinase, domain 1"/>
    <property type="match status" value="1"/>
</dbReference>
<dbReference type="PROSITE" id="PS51257">
    <property type="entry name" value="PROKAR_LIPOPROTEIN"/>
    <property type="match status" value="1"/>
</dbReference>